<evidence type="ECO:0000313" key="2">
    <source>
        <dbReference type="EMBL" id="SHM00114.1"/>
    </source>
</evidence>
<proteinExistence type="predicted"/>
<dbReference type="EMBL" id="FRCF01000004">
    <property type="protein sequence ID" value="SHM00114.1"/>
    <property type="molecule type" value="Genomic_DNA"/>
</dbReference>
<evidence type="ECO:0000313" key="3">
    <source>
        <dbReference type="Proteomes" id="UP000184206"/>
    </source>
</evidence>
<dbReference type="Proteomes" id="UP000184206">
    <property type="component" value="Unassembled WGS sequence"/>
</dbReference>
<evidence type="ECO:0000256" key="1">
    <source>
        <dbReference type="SAM" id="Coils"/>
    </source>
</evidence>
<keyword evidence="3" id="KW-1185">Reference proteome</keyword>
<protein>
    <submittedName>
        <fullName evidence="2">Uncharacterized protein</fullName>
    </submittedName>
</protein>
<dbReference type="NCBIfam" id="NF033194">
    <property type="entry name" value="lipo_EMYY"/>
    <property type="match status" value="1"/>
</dbReference>
<dbReference type="OrthoDB" id="2417203at2"/>
<name>A0A1M7F7S9_9BACL</name>
<organism evidence="2 3">
    <name type="scientific">Lacicoccus alkaliphilus DSM 16010</name>
    <dbReference type="NCBI Taxonomy" id="1123231"/>
    <lineage>
        <taxon>Bacteria</taxon>
        <taxon>Bacillati</taxon>
        <taxon>Bacillota</taxon>
        <taxon>Bacilli</taxon>
        <taxon>Bacillales</taxon>
        <taxon>Salinicoccaceae</taxon>
        <taxon>Lacicoccus</taxon>
    </lineage>
</organism>
<accession>A0A1M7F7S9</accession>
<gene>
    <name evidence="2" type="ORF">SAMN02745189_01365</name>
</gene>
<reference evidence="2 3" key="1">
    <citation type="submission" date="2016-11" db="EMBL/GenBank/DDBJ databases">
        <authorList>
            <person name="Jaros S."/>
            <person name="Januszkiewicz K."/>
            <person name="Wedrychowicz H."/>
        </authorList>
    </citation>
    <scope>NUCLEOTIDE SEQUENCE [LARGE SCALE GENOMIC DNA]</scope>
    <source>
        <strain evidence="2 3">DSM 16010</strain>
    </source>
</reference>
<feature type="coiled-coil region" evidence="1">
    <location>
        <begin position="193"/>
        <end position="220"/>
    </location>
</feature>
<sequence>MLYFYYNFASNVSYIYKDVKYVKAGSKMTFTLLLSGISILSACSDPMVQEMENYQEQMDDLHDINEEVTGHLDDIDSEEIINQVSSMDSASGEDEFDNTAAELEGEALPLAETLKEEAEAVEISEEEIQEMHEGFIESAETKHDFTKQLSDYLITYQDSLAASERLIALSQSFMENQGERDDLIENAGDEEVVREIDMLIEQLNENSEELDAASDVLEDDISMGNKQEQIDEVLLPMLEEHVESLNMVNLSTQQANRVRSVSLEMYYGYQAYYEERKNTMLYNEKLQNIQLQNILSLQESYQKMDEEYWERMEELKDGE</sequence>
<keyword evidence="1" id="KW-0175">Coiled coil</keyword>
<dbReference type="AlphaFoldDB" id="A0A1M7F7S9"/>
<dbReference type="InterPro" id="IPR048013">
    <property type="entry name" value="EMYY_lipop"/>
</dbReference>